<accession>A0ACB8ANQ8</accession>
<keyword evidence="2" id="KW-1185">Reference proteome</keyword>
<evidence type="ECO:0000313" key="1">
    <source>
        <dbReference type="EMBL" id="KAH7914902.1"/>
    </source>
</evidence>
<protein>
    <submittedName>
        <fullName evidence="1">Redoxin-domain-containing protein</fullName>
    </submittedName>
</protein>
<evidence type="ECO:0000313" key="2">
    <source>
        <dbReference type="Proteomes" id="UP000790377"/>
    </source>
</evidence>
<dbReference type="Proteomes" id="UP000790377">
    <property type="component" value="Unassembled WGS sequence"/>
</dbReference>
<reference evidence="1" key="1">
    <citation type="journal article" date="2021" name="New Phytol.">
        <title>Evolutionary innovations through gain and loss of genes in the ectomycorrhizal Boletales.</title>
        <authorList>
            <person name="Wu G."/>
            <person name="Miyauchi S."/>
            <person name="Morin E."/>
            <person name="Kuo A."/>
            <person name="Drula E."/>
            <person name="Varga T."/>
            <person name="Kohler A."/>
            <person name="Feng B."/>
            <person name="Cao Y."/>
            <person name="Lipzen A."/>
            <person name="Daum C."/>
            <person name="Hundley H."/>
            <person name="Pangilinan J."/>
            <person name="Johnson J."/>
            <person name="Barry K."/>
            <person name="LaButti K."/>
            <person name="Ng V."/>
            <person name="Ahrendt S."/>
            <person name="Min B."/>
            <person name="Choi I.G."/>
            <person name="Park H."/>
            <person name="Plett J.M."/>
            <person name="Magnuson J."/>
            <person name="Spatafora J.W."/>
            <person name="Nagy L.G."/>
            <person name="Henrissat B."/>
            <person name="Grigoriev I.V."/>
            <person name="Yang Z.L."/>
            <person name="Xu J."/>
            <person name="Martin F.M."/>
        </authorList>
    </citation>
    <scope>NUCLEOTIDE SEQUENCE</scope>
    <source>
        <strain evidence="1">ATCC 28755</strain>
    </source>
</reference>
<comment type="caution">
    <text evidence="1">The sequence shown here is derived from an EMBL/GenBank/DDBJ whole genome shotgun (WGS) entry which is preliminary data.</text>
</comment>
<name>A0ACB8ANQ8_9AGAM</name>
<proteinExistence type="predicted"/>
<gene>
    <name evidence="1" type="ORF">BJ138DRAFT_1055959</name>
</gene>
<sequence>MASLLSGAARAAHSAAAGLLSAAQITAGEPIPVKPVKEDDLQQTTVMDLTGKNIILGVPGAFTPSCSSQVPKYVEDYDRYKAKGVQNIYVVAVNDACVTKAWKAKLAPNGTAVRFISDDTGEFTSGLGMLFDATKVLGGPRSKRYAIITDGNRADFVAVEDDPGSVTSTSSSSILERV</sequence>
<organism evidence="1 2">
    <name type="scientific">Hygrophoropsis aurantiaca</name>
    <dbReference type="NCBI Taxonomy" id="72124"/>
    <lineage>
        <taxon>Eukaryota</taxon>
        <taxon>Fungi</taxon>
        <taxon>Dikarya</taxon>
        <taxon>Basidiomycota</taxon>
        <taxon>Agaricomycotina</taxon>
        <taxon>Agaricomycetes</taxon>
        <taxon>Agaricomycetidae</taxon>
        <taxon>Boletales</taxon>
        <taxon>Coniophorineae</taxon>
        <taxon>Hygrophoropsidaceae</taxon>
        <taxon>Hygrophoropsis</taxon>
    </lineage>
</organism>
<dbReference type="EMBL" id="MU267607">
    <property type="protein sequence ID" value="KAH7914902.1"/>
    <property type="molecule type" value="Genomic_DNA"/>
</dbReference>